<evidence type="ECO:0000259" key="1">
    <source>
        <dbReference type="Pfam" id="PF00561"/>
    </source>
</evidence>
<keyword evidence="3" id="KW-1185">Reference proteome</keyword>
<gene>
    <name evidence="2" type="ORF">GCM10025783_10880</name>
</gene>
<dbReference type="PANTHER" id="PTHR43689:SF8">
    <property type="entry name" value="ALPHA_BETA-HYDROLASES SUPERFAMILY PROTEIN"/>
    <property type="match status" value="1"/>
</dbReference>
<dbReference type="PANTHER" id="PTHR43689">
    <property type="entry name" value="HYDROLASE"/>
    <property type="match status" value="1"/>
</dbReference>
<organism evidence="2 3">
    <name type="scientific">Amnibacterium soli</name>
    <dbReference type="NCBI Taxonomy" id="1282736"/>
    <lineage>
        <taxon>Bacteria</taxon>
        <taxon>Bacillati</taxon>
        <taxon>Actinomycetota</taxon>
        <taxon>Actinomycetes</taxon>
        <taxon>Micrococcales</taxon>
        <taxon>Microbacteriaceae</taxon>
        <taxon>Amnibacterium</taxon>
    </lineage>
</organism>
<sequence>MTRERFEVPRPDGAVLVGERRTGTGGPTVVLLHAGVADRRIGGETLDLLEDDRLDLVAYDRRGYGETPRATTAFTHLEDLGAVLDAVGAERAVVVGNSMGGALALDLALTAPQRVASVLLIGAAVSGMTDEGEAIDWTMDGASGAVFSALERAEQAGDLEEQVRLELHLWLDGPTTPEGRIGGARRELAADMNRRILAAGTTGGDGDAGLDTWHRLGEVTAPVLATWGDLDLPPDLPFYALTAEKLAHAEARVLEGVAHLPSLERPQLVADLIREAVARA</sequence>
<accession>A0ABP8YZ86</accession>
<dbReference type="Proteomes" id="UP001500121">
    <property type="component" value="Unassembled WGS sequence"/>
</dbReference>
<dbReference type="RefSeq" id="WP_345480007.1">
    <property type="nucleotide sequence ID" value="NZ_BAABLP010000002.1"/>
</dbReference>
<evidence type="ECO:0000313" key="2">
    <source>
        <dbReference type="EMBL" id="GAA4741554.1"/>
    </source>
</evidence>
<dbReference type="Gene3D" id="3.40.50.1820">
    <property type="entry name" value="alpha/beta hydrolase"/>
    <property type="match status" value="1"/>
</dbReference>
<dbReference type="SUPFAM" id="SSF53474">
    <property type="entry name" value="alpha/beta-Hydrolases"/>
    <property type="match status" value="1"/>
</dbReference>
<dbReference type="InterPro" id="IPR000639">
    <property type="entry name" value="Epox_hydrolase-like"/>
</dbReference>
<dbReference type="Pfam" id="PF00561">
    <property type="entry name" value="Abhydrolase_1"/>
    <property type="match status" value="1"/>
</dbReference>
<dbReference type="InterPro" id="IPR029058">
    <property type="entry name" value="AB_hydrolase_fold"/>
</dbReference>
<reference evidence="3" key="1">
    <citation type="journal article" date="2019" name="Int. J. Syst. Evol. Microbiol.">
        <title>The Global Catalogue of Microorganisms (GCM) 10K type strain sequencing project: providing services to taxonomists for standard genome sequencing and annotation.</title>
        <authorList>
            <consortium name="The Broad Institute Genomics Platform"/>
            <consortium name="The Broad Institute Genome Sequencing Center for Infectious Disease"/>
            <person name="Wu L."/>
            <person name="Ma J."/>
        </authorList>
    </citation>
    <scope>NUCLEOTIDE SEQUENCE [LARGE SCALE GENOMIC DNA]</scope>
    <source>
        <strain evidence="3">JCM 19015</strain>
    </source>
</reference>
<proteinExistence type="predicted"/>
<dbReference type="PRINTS" id="PR00412">
    <property type="entry name" value="EPOXHYDRLASE"/>
</dbReference>
<dbReference type="PRINTS" id="PR00111">
    <property type="entry name" value="ABHYDROLASE"/>
</dbReference>
<comment type="caution">
    <text evidence="2">The sequence shown here is derived from an EMBL/GenBank/DDBJ whole genome shotgun (WGS) entry which is preliminary data.</text>
</comment>
<dbReference type="EMBL" id="BAABLP010000002">
    <property type="protein sequence ID" value="GAA4741554.1"/>
    <property type="molecule type" value="Genomic_DNA"/>
</dbReference>
<protein>
    <submittedName>
        <fullName evidence="2">Alpha/beta hydrolase</fullName>
    </submittedName>
</protein>
<feature type="domain" description="AB hydrolase-1" evidence="1">
    <location>
        <begin position="27"/>
        <end position="141"/>
    </location>
</feature>
<evidence type="ECO:0000313" key="3">
    <source>
        <dbReference type="Proteomes" id="UP001500121"/>
    </source>
</evidence>
<dbReference type="GO" id="GO:0016787">
    <property type="term" value="F:hydrolase activity"/>
    <property type="evidence" value="ECO:0007669"/>
    <property type="project" value="UniProtKB-KW"/>
</dbReference>
<dbReference type="InterPro" id="IPR000073">
    <property type="entry name" value="AB_hydrolase_1"/>
</dbReference>
<keyword evidence="2" id="KW-0378">Hydrolase</keyword>
<name>A0ABP8YZ86_9MICO</name>